<organism evidence="1 2">
    <name type="scientific">Eumeta variegata</name>
    <name type="common">Bagworm moth</name>
    <name type="synonym">Eumeta japonica</name>
    <dbReference type="NCBI Taxonomy" id="151549"/>
    <lineage>
        <taxon>Eukaryota</taxon>
        <taxon>Metazoa</taxon>
        <taxon>Ecdysozoa</taxon>
        <taxon>Arthropoda</taxon>
        <taxon>Hexapoda</taxon>
        <taxon>Insecta</taxon>
        <taxon>Pterygota</taxon>
        <taxon>Neoptera</taxon>
        <taxon>Endopterygota</taxon>
        <taxon>Lepidoptera</taxon>
        <taxon>Glossata</taxon>
        <taxon>Ditrysia</taxon>
        <taxon>Tineoidea</taxon>
        <taxon>Psychidae</taxon>
        <taxon>Oiketicinae</taxon>
        <taxon>Eumeta</taxon>
    </lineage>
</organism>
<name>A0A4C1ZYZ4_EUMVA</name>
<evidence type="ECO:0000313" key="2">
    <source>
        <dbReference type="Proteomes" id="UP000299102"/>
    </source>
</evidence>
<sequence>MASKACSARPECSWWSMFKAFGKVPLYVDDCKASMRLLSVQSCRLMICLPLQHLDCFFMFDRRKRDKDRVHDRHNVISRCKRCRNLFYAGGEVGGS</sequence>
<dbReference type="AlphaFoldDB" id="A0A4C1ZYZ4"/>
<proteinExistence type="predicted"/>
<evidence type="ECO:0000313" key="1">
    <source>
        <dbReference type="EMBL" id="GBP92229.1"/>
    </source>
</evidence>
<keyword evidence="2" id="KW-1185">Reference proteome</keyword>
<dbReference type="EMBL" id="BGZK01002251">
    <property type="protein sequence ID" value="GBP92229.1"/>
    <property type="molecule type" value="Genomic_DNA"/>
</dbReference>
<protein>
    <submittedName>
        <fullName evidence="1">Uncharacterized protein</fullName>
    </submittedName>
</protein>
<accession>A0A4C1ZYZ4</accession>
<reference evidence="1 2" key="1">
    <citation type="journal article" date="2019" name="Commun. Biol.">
        <title>The bagworm genome reveals a unique fibroin gene that provides high tensile strength.</title>
        <authorList>
            <person name="Kono N."/>
            <person name="Nakamura H."/>
            <person name="Ohtoshi R."/>
            <person name="Tomita M."/>
            <person name="Numata K."/>
            <person name="Arakawa K."/>
        </authorList>
    </citation>
    <scope>NUCLEOTIDE SEQUENCE [LARGE SCALE GENOMIC DNA]</scope>
</reference>
<gene>
    <name evidence="1" type="ORF">EVAR_64411_1</name>
</gene>
<dbReference type="Proteomes" id="UP000299102">
    <property type="component" value="Unassembled WGS sequence"/>
</dbReference>
<comment type="caution">
    <text evidence="1">The sequence shown here is derived from an EMBL/GenBank/DDBJ whole genome shotgun (WGS) entry which is preliminary data.</text>
</comment>